<reference evidence="1 2" key="1">
    <citation type="submission" date="2014-06" db="EMBL/GenBank/DDBJ databases">
        <authorList>
            <person name="Swart Estienne"/>
        </authorList>
    </citation>
    <scope>NUCLEOTIDE SEQUENCE [LARGE SCALE GENOMIC DNA]</scope>
    <source>
        <strain evidence="1 2">130c</strain>
    </source>
</reference>
<proteinExistence type="predicted"/>
<accession>A0A077ZQS3</accession>
<gene>
    <name evidence="1" type="primary">Contig19155.g20314</name>
    <name evidence="1" type="ORF">STYLEM_1210</name>
</gene>
<sequence>MFIKRYNHLQVINTPNTPHFNIYTNDEVYELQDSFLDCNSFICMLDFQEILTLDWNEMKKSPWISRTLWTGLKYQAVNLSFKLKAIYVDIWSSSTNKWRVLILSNRDLVSYISKELQEAQGLDPILNLEAENYQSLLKKPSLILQSTNISIDDVYKYQELFLTYAESKIESKDEDLEIYSIVGLAFLSNQQSINKILYLAPLNVQEAGI</sequence>
<dbReference type="InParanoid" id="A0A077ZQS3"/>
<dbReference type="EMBL" id="CCKQ01001144">
    <property type="protein sequence ID" value="CDW72252.1"/>
    <property type="molecule type" value="Genomic_DNA"/>
</dbReference>
<organism evidence="1 2">
    <name type="scientific">Stylonychia lemnae</name>
    <name type="common">Ciliate</name>
    <dbReference type="NCBI Taxonomy" id="5949"/>
    <lineage>
        <taxon>Eukaryota</taxon>
        <taxon>Sar</taxon>
        <taxon>Alveolata</taxon>
        <taxon>Ciliophora</taxon>
        <taxon>Intramacronucleata</taxon>
        <taxon>Spirotrichea</taxon>
        <taxon>Stichotrichia</taxon>
        <taxon>Sporadotrichida</taxon>
        <taxon>Oxytrichidae</taxon>
        <taxon>Stylonychinae</taxon>
        <taxon>Stylonychia</taxon>
    </lineage>
</organism>
<evidence type="ECO:0000313" key="1">
    <source>
        <dbReference type="EMBL" id="CDW72252.1"/>
    </source>
</evidence>
<protein>
    <submittedName>
        <fullName evidence="1">Uncharacterized protein</fullName>
    </submittedName>
</protein>
<name>A0A077ZQS3_STYLE</name>
<dbReference type="Proteomes" id="UP000039865">
    <property type="component" value="Unassembled WGS sequence"/>
</dbReference>
<evidence type="ECO:0000313" key="2">
    <source>
        <dbReference type="Proteomes" id="UP000039865"/>
    </source>
</evidence>
<keyword evidence="2" id="KW-1185">Reference proteome</keyword>
<dbReference type="AlphaFoldDB" id="A0A077ZQS3"/>